<reference evidence="2 3" key="1">
    <citation type="submission" date="2024-01" db="EMBL/GenBank/DDBJ databases">
        <authorList>
            <person name="Waweru B."/>
        </authorList>
    </citation>
    <scope>NUCLEOTIDE SEQUENCE [LARGE SCALE GENOMIC DNA]</scope>
</reference>
<dbReference type="EMBL" id="CAWUPB010001195">
    <property type="protein sequence ID" value="CAK7355088.1"/>
    <property type="molecule type" value="Genomic_DNA"/>
</dbReference>
<protein>
    <submittedName>
        <fullName evidence="2">Uncharacterized protein</fullName>
    </submittedName>
</protein>
<accession>A0AAV1SN07</accession>
<feature type="non-terminal residue" evidence="2">
    <location>
        <position position="1"/>
    </location>
</feature>
<comment type="caution">
    <text evidence="2">The sequence shown here is derived from an EMBL/GenBank/DDBJ whole genome shotgun (WGS) entry which is preliminary data.</text>
</comment>
<evidence type="ECO:0000313" key="2">
    <source>
        <dbReference type="EMBL" id="CAK7355088.1"/>
    </source>
</evidence>
<proteinExistence type="predicted"/>
<feature type="compositionally biased region" description="Basic and acidic residues" evidence="1">
    <location>
        <begin position="51"/>
        <end position="61"/>
    </location>
</feature>
<dbReference type="AlphaFoldDB" id="A0AAV1SN07"/>
<keyword evidence="3" id="KW-1185">Reference proteome</keyword>
<name>A0AAV1SN07_9ROSI</name>
<evidence type="ECO:0000313" key="3">
    <source>
        <dbReference type="Proteomes" id="UP001314170"/>
    </source>
</evidence>
<gene>
    <name evidence="2" type="ORF">DCAF_LOCUS25490</name>
</gene>
<feature type="region of interest" description="Disordered" evidence="1">
    <location>
        <begin position="32"/>
        <end position="61"/>
    </location>
</feature>
<dbReference type="Proteomes" id="UP001314170">
    <property type="component" value="Unassembled WGS sequence"/>
</dbReference>
<sequence>HGSSRRSEKMDLNLGDLKLSPIKGGQWVVRTKGGKVTEAQEKEDEEMNNEEGGKIKRESID</sequence>
<organism evidence="2 3">
    <name type="scientific">Dovyalis caffra</name>
    <dbReference type="NCBI Taxonomy" id="77055"/>
    <lineage>
        <taxon>Eukaryota</taxon>
        <taxon>Viridiplantae</taxon>
        <taxon>Streptophyta</taxon>
        <taxon>Embryophyta</taxon>
        <taxon>Tracheophyta</taxon>
        <taxon>Spermatophyta</taxon>
        <taxon>Magnoliopsida</taxon>
        <taxon>eudicotyledons</taxon>
        <taxon>Gunneridae</taxon>
        <taxon>Pentapetalae</taxon>
        <taxon>rosids</taxon>
        <taxon>fabids</taxon>
        <taxon>Malpighiales</taxon>
        <taxon>Salicaceae</taxon>
        <taxon>Flacourtieae</taxon>
        <taxon>Dovyalis</taxon>
    </lineage>
</organism>
<evidence type="ECO:0000256" key="1">
    <source>
        <dbReference type="SAM" id="MobiDB-lite"/>
    </source>
</evidence>